<evidence type="ECO:0000256" key="1">
    <source>
        <dbReference type="SAM" id="MobiDB-lite"/>
    </source>
</evidence>
<reference evidence="2 3" key="1">
    <citation type="journal article" date="2018" name="Front. Plant Sci.">
        <title>Red Clover (Trifolium pratense) and Zigzag Clover (T. medium) - A Picture of Genomic Similarities and Differences.</title>
        <authorList>
            <person name="Dluhosova J."/>
            <person name="Istvanek J."/>
            <person name="Nedelnik J."/>
            <person name="Repkova J."/>
        </authorList>
    </citation>
    <scope>NUCLEOTIDE SEQUENCE [LARGE SCALE GENOMIC DNA]</scope>
    <source>
        <strain evidence="3">cv. 10/8</strain>
        <tissue evidence="2">Leaf</tissue>
    </source>
</reference>
<evidence type="ECO:0000313" key="3">
    <source>
        <dbReference type="Proteomes" id="UP000265520"/>
    </source>
</evidence>
<dbReference type="EMBL" id="LXQA010666213">
    <property type="protein sequence ID" value="MCI64926.1"/>
    <property type="molecule type" value="Genomic_DNA"/>
</dbReference>
<dbReference type="AlphaFoldDB" id="A0A392TXT8"/>
<proteinExistence type="predicted"/>
<evidence type="ECO:0000313" key="2">
    <source>
        <dbReference type="EMBL" id="MCI64926.1"/>
    </source>
</evidence>
<sequence length="81" mass="8902">EQQQHGGELDFRRPKIEQTETTTKTKSTYIYVGAEPGPIGGAEGRAAHHIAGGISYILKARFGYGEGAARFGLVRRQREEV</sequence>
<keyword evidence="3" id="KW-1185">Reference proteome</keyword>
<comment type="caution">
    <text evidence="2">The sequence shown here is derived from an EMBL/GenBank/DDBJ whole genome shotgun (WGS) entry which is preliminary data.</text>
</comment>
<feature type="non-terminal residue" evidence="2">
    <location>
        <position position="1"/>
    </location>
</feature>
<accession>A0A392TXT8</accession>
<dbReference type="Proteomes" id="UP000265520">
    <property type="component" value="Unassembled WGS sequence"/>
</dbReference>
<name>A0A392TXT8_9FABA</name>
<feature type="region of interest" description="Disordered" evidence="1">
    <location>
        <begin position="1"/>
        <end position="23"/>
    </location>
</feature>
<feature type="compositionally biased region" description="Basic and acidic residues" evidence="1">
    <location>
        <begin position="7"/>
        <end position="18"/>
    </location>
</feature>
<protein>
    <submittedName>
        <fullName evidence="2">Uncharacterized protein</fullName>
    </submittedName>
</protein>
<organism evidence="2 3">
    <name type="scientific">Trifolium medium</name>
    <dbReference type="NCBI Taxonomy" id="97028"/>
    <lineage>
        <taxon>Eukaryota</taxon>
        <taxon>Viridiplantae</taxon>
        <taxon>Streptophyta</taxon>
        <taxon>Embryophyta</taxon>
        <taxon>Tracheophyta</taxon>
        <taxon>Spermatophyta</taxon>
        <taxon>Magnoliopsida</taxon>
        <taxon>eudicotyledons</taxon>
        <taxon>Gunneridae</taxon>
        <taxon>Pentapetalae</taxon>
        <taxon>rosids</taxon>
        <taxon>fabids</taxon>
        <taxon>Fabales</taxon>
        <taxon>Fabaceae</taxon>
        <taxon>Papilionoideae</taxon>
        <taxon>50 kb inversion clade</taxon>
        <taxon>NPAAA clade</taxon>
        <taxon>Hologalegina</taxon>
        <taxon>IRL clade</taxon>
        <taxon>Trifolieae</taxon>
        <taxon>Trifolium</taxon>
    </lineage>
</organism>